<keyword evidence="3" id="KW-1185">Reference proteome</keyword>
<keyword evidence="1" id="KW-0472">Membrane</keyword>
<reference evidence="2 3" key="1">
    <citation type="submission" date="2022-06" db="EMBL/GenBank/DDBJ databases">
        <title>Isolation of gut microbiota from human fecal samples.</title>
        <authorList>
            <person name="Pamer E.G."/>
            <person name="Barat B."/>
            <person name="Waligurski E."/>
            <person name="Medina S."/>
            <person name="Paddock L."/>
            <person name="Mostad J."/>
        </authorList>
    </citation>
    <scope>NUCLEOTIDE SEQUENCE [LARGE SCALE GENOMIC DNA]</scope>
    <source>
        <strain evidence="2 3">DFI.6.1</strain>
    </source>
</reference>
<organism evidence="2 3">
    <name type="scientific">Massilicoli timonensis</name>
    <dbReference type="NCBI Taxonomy" id="2015901"/>
    <lineage>
        <taxon>Bacteria</taxon>
        <taxon>Bacillati</taxon>
        <taxon>Bacillota</taxon>
        <taxon>Erysipelotrichia</taxon>
        <taxon>Erysipelotrichales</taxon>
        <taxon>Erysipelotrichaceae</taxon>
        <taxon>Massilicoli</taxon>
    </lineage>
</organism>
<dbReference type="InterPro" id="IPR049458">
    <property type="entry name" value="EpsG-like"/>
</dbReference>
<feature type="transmembrane region" description="Helical" evidence="1">
    <location>
        <begin position="292"/>
        <end position="309"/>
    </location>
</feature>
<dbReference type="Proteomes" id="UP001524435">
    <property type="component" value="Unassembled WGS sequence"/>
</dbReference>
<evidence type="ECO:0000313" key="3">
    <source>
        <dbReference type="Proteomes" id="UP001524435"/>
    </source>
</evidence>
<name>A0ABT1SNQ6_9FIRM</name>
<comment type="caution">
    <text evidence="2">The sequence shown here is derived from an EMBL/GenBank/DDBJ whole genome shotgun (WGS) entry which is preliminary data.</text>
</comment>
<keyword evidence="1" id="KW-1133">Transmembrane helix</keyword>
<feature type="transmembrane region" description="Helical" evidence="1">
    <location>
        <begin position="6"/>
        <end position="25"/>
    </location>
</feature>
<evidence type="ECO:0000313" key="2">
    <source>
        <dbReference type="EMBL" id="MCQ5122618.1"/>
    </source>
</evidence>
<gene>
    <name evidence="2" type="ORF">NE663_10180</name>
</gene>
<proteinExistence type="predicted"/>
<sequence length="359" mass="41356">MYLLLHCLFLLGISLYSGIGIKFFPKQHEQKVIIGILFLYSLLIALRPLDTKDTLAYVNLYNQIDGLVLPAFGLFSKVKGIEYGFIVLMKIMSFFCIPYQLFLFILAFSTNLLIYSFFTYFIKVYYPSLFEKSNILIIILLFYICSYGLMYSGVAIRAGLSVGVMLLGIRILEQKHIKSAILLMLIAFSFHKMCIVIVIAYMIWKYIPVLEKRIYFIITLLLGLLLVSGATDFLLRISLSSINGILTFLGIHGYSAYFNSIDSAIGIIDLYWLFYTLVLCCFLSNEKADKKVFQIILSGLLVISFFHGIRAINRIYDYFYIFSIVPICKMIYAENRNIRLISCFLIFCNAVLMIRLCFF</sequence>
<dbReference type="RefSeq" id="WP_256198312.1">
    <property type="nucleotide sequence ID" value="NZ_JANGCH010000021.1"/>
</dbReference>
<feature type="transmembrane region" description="Helical" evidence="1">
    <location>
        <begin position="340"/>
        <end position="358"/>
    </location>
</feature>
<feature type="transmembrane region" description="Helical" evidence="1">
    <location>
        <begin position="214"/>
        <end position="235"/>
    </location>
</feature>
<dbReference type="Pfam" id="PF14897">
    <property type="entry name" value="EpsG"/>
    <property type="match status" value="1"/>
</dbReference>
<feature type="transmembrane region" description="Helical" evidence="1">
    <location>
        <begin position="315"/>
        <end position="333"/>
    </location>
</feature>
<feature type="transmembrane region" description="Helical" evidence="1">
    <location>
        <begin position="242"/>
        <end position="258"/>
    </location>
</feature>
<feature type="transmembrane region" description="Helical" evidence="1">
    <location>
        <begin position="180"/>
        <end position="202"/>
    </location>
</feature>
<keyword evidence="1" id="KW-0812">Transmembrane</keyword>
<feature type="transmembrane region" description="Helical" evidence="1">
    <location>
        <begin position="32"/>
        <end position="49"/>
    </location>
</feature>
<evidence type="ECO:0000256" key="1">
    <source>
        <dbReference type="SAM" id="Phobius"/>
    </source>
</evidence>
<protein>
    <submittedName>
        <fullName evidence="2">EpsG family protein</fullName>
    </submittedName>
</protein>
<feature type="transmembrane region" description="Helical" evidence="1">
    <location>
        <begin position="101"/>
        <end position="123"/>
    </location>
</feature>
<dbReference type="EMBL" id="JANGCH010000021">
    <property type="protein sequence ID" value="MCQ5122618.1"/>
    <property type="molecule type" value="Genomic_DNA"/>
</dbReference>
<feature type="transmembrane region" description="Helical" evidence="1">
    <location>
        <begin position="69"/>
        <end position="89"/>
    </location>
</feature>
<feature type="transmembrane region" description="Helical" evidence="1">
    <location>
        <begin position="135"/>
        <end position="168"/>
    </location>
</feature>
<accession>A0ABT1SNQ6</accession>
<feature type="transmembrane region" description="Helical" evidence="1">
    <location>
        <begin position="264"/>
        <end position="285"/>
    </location>
</feature>